<organism evidence="1 2">
    <name type="scientific">Rhodonellum ikkaensis</name>
    <dbReference type="NCBI Taxonomy" id="336829"/>
    <lineage>
        <taxon>Bacteria</taxon>
        <taxon>Pseudomonadati</taxon>
        <taxon>Bacteroidota</taxon>
        <taxon>Cytophagia</taxon>
        <taxon>Cytophagales</taxon>
        <taxon>Cytophagaceae</taxon>
        <taxon>Rhodonellum</taxon>
    </lineage>
</organism>
<keyword evidence="2" id="KW-1185">Reference proteome</keyword>
<dbReference type="EMBL" id="FNQC01000018">
    <property type="protein sequence ID" value="SDZ50200.1"/>
    <property type="molecule type" value="Genomic_DNA"/>
</dbReference>
<dbReference type="Proteomes" id="UP000199663">
    <property type="component" value="Unassembled WGS sequence"/>
</dbReference>
<evidence type="ECO:0000313" key="2">
    <source>
        <dbReference type="Proteomes" id="UP000199663"/>
    </source>
</evidence>
<reference evidence="1 2" key="1">
    <citation type="submission" date="2016-10" db="EMBL/GenBank/DDBJ databases">
        <authorList>
            <person name="Varghese N."/>
            <person name="Submissions S."/>
        </authorList>
    </citation>
    <scope>NUCLEOTIDE SEQUENCE [LARGE SCALE GENOMIC DNA]</scope>
    <source>
        <strain evidence="1 2">DSM 17997</strain>
    </source>
</reference>
<sequence>MPFLGIKILNFHFFKPNNQKTKVTYVSLLNYYRFRQVYPQSCR</sequence>
<protein>
    <submittedName>
        <fullName evidence="1">Uncharacterized protein</fullName>
    </submittedName>
</protein>
<accession>A0A1H3TJB9</accession>
<evidence type="ECO:0000313" key="1">
    <source>
        <dbReference type="EMBL" id="SDZ50200.1"/>
    </source>
</evidence>
<proteinExistence type="predicted"/>
<name>A0A1H3TJB9_9BACT</name>
<comment type="caution">
    <text evidence="1">The sequence shown here is derived from an EMBL/GenBank/DDBJ whole genome shotgun (WGS) entry which is preliminary data.</text>
</comment>
<gene>
    <name evidence="1" type="ORF">SAMN05444412_11827</name>
</gene>